<dbReference type="Proteomes" id="UP000726105">
    <property type="component" value="Unassembled WGS sequence"/>
</dbReference>
<dbReference type="EMBL" id="JADJIB010000013">
    <property type="protein sequence ID" value="MBK7274840.1"/>
    <property type="molecule type" value="Genomic_DNA"/>
</dbReference>
<protein>
    <recommendedName>
        <fullName evidence="3">Phage gp6-like head-tail connector protein</fullName>
    </recommendedName>
</protein>
<dbReference type="AlphaFoldDB" id="A0A935M537"/>
<evidence type="ECO:0008006" key="3">
    <source>
        <dbReference type="Google" id="ProtNLM"/>
    </source>
</evidence>
<accession>A0A935M537</accession>
<name>A0A935M537_9MICO</name>
<organism evidence="1 2">
    <name type="scientific">Candidatus Phosphoribacter hodrii</name>
    <dbReference type="NCBI Taxonomy" id="2953743"/>
    <lineage>
        <taxon>Bacteria</taxon>
        <taxon>Bacillati</taxon>
        <taxon>Actinomycetota</taxon>
        <taxon>Actinomycetes</taxon>
        <taxon>Micrococcales</taxon>
        <taxon>Dermatophilaceae</taxon>
        <taxon>Candidatus Phosphoribacter</taxon>
    </lineage>
</organism>
<comment type="caution">
    <text evidence="1">The sequence shown here is derived from an EMBL/GenBank/DDBJ whole genome shotgun (WGS) entry which is preliminary data.</text>
</comment>
<gene>
    <name evidence="1" type="ORF">IPI13_17430</name>
</gene>
<evidence type="ECO:0000313" key="1">
    <source>
        <dbReference type="EMBL" id="MBK7274840.1"/>
    </source>
</evidence>
<reference evidence="1 2" key="1">
    <citation type="submission" date="2020-10" db="EMBL/GenBank/DDBJ databases">
        <title>Connecting structure to function with the recovery of over 1000 high-quality activated sludge metagenome-assembled genomes encoding full-length rRNA genes using long-read sequencing.</title>
        <authorList>
            <person name="Singleton C.M."/>
            <person name="Petriglieri F."/>
            <person name="Kristensen J.M."/>
            <person name="Kirkegaard R.H."/>
            <person name="Michaelsen T.Y."/>
            <person name="Andersen M.H."/>
            <person name="Karst S.M."/>
            <person name="Dueholm M.S."/>
            <person name="Nielsen P.H."/>
            <person name="Albertsen M."/>
        </authorList>
    </citation>
    <scope>NUCLEOTIDE SEQUENCE [LARGE SCALE GENOMIC DNA]</scope>
    <source>
        <strain evidence="1">Ega_18-Q3-R5-49_MAXAC.001</strain>
    </source>
</reference>
<sequence length="161" mass="17143">MSFFDADQLQAYLRLSNDDSWDDVTIIAASARQAVEDRCGAVDIRDVSELMTSAVLTYGPVLELLSVSRDGAALSEADYRVGRGDVLAALSGSSVAGLTVTYRVGRNPVPEWAGMAARIIARHLWRTQRPSRAGSDEQTSGFAIPNAAASLMAPHATFGIA</sequence>
<proteinExistence type="predicted"/>
<evidence type="ECO:0000313" key="2">
    <source>
        <dbReference type="Proteomes" id="UP000726105"/>
    </source>
</evidence>